<dbReference type="AlphaFoldDB" id="A0AAV0B050"/>
<dbReference type="InterPro" id="IPR009617">
    <property type="entry name" value="Seipin"/>
</dbReference>
<dbReference type="GO" id="GO:0140042">
    <property type="term" value="P:lipid droplet formation"/>
    <property type="evidence" value="ECO:0007669"/>
    <property type="project" value="UniProtKB-ARBA"/>
</dbReference>
<dbReference type="GO" id="GO:0006629">
    <property type="term" value="P:lipid metabolic process"/>
    <property type="evidence" value="ECO:0007669"/>
    <property type="project" value="UniProtKB-KW"/>
</dbReference>
<evidence type="ECO:0000313" key="9">
    <source>
        <dbReference type="EMBL" id="CAH7675368.1"/>
    </source>
</evidence>
<dbReference type="Pfam" id="PF06775">
    <property type="entry name" value="Seipin"/>
    <property type="match status" value="1"/>
</dbReference>
<feature type="compositionally biased region" description="Acidic residues" evidence="7">
    <location>
        <begin position="387"/>
        <end position="396"/>
    </location>
</feature>
<comment type="caution">
    <text evidence="9">The sequence shown here is derived from an EMBL/GenBank/DDBJ whole genome shotgun (WGS) entry which is preliminary data.</text>
</comment>
<keyword evidence="2 8" id="KW-0812">Transmembrane</keyword>
<evidence type="ECO:0000256" key="7">
    <source>
        <dbReference type="SAM" id="MobiDB-lite"/>
    </source>
</evidence>
<sequence>MPDDQPSPSSPTTNSAQSSIDSAIDRVIPMVQNIFNSIPSIPTILNSINPLRLINFLLNSIHQLVHSPNTHRSIIGSIIIALTLTLSLAISVIGYLSFYWTYLPHIGFRLPVWLQYGEAKVPYAILDFASLAPEISIDQAYDVSLQLTVPSNDRNMDLGNFMVTFSLVSAPPLNATLHRTSRHASLVYEPSLARVFHAVKYLRTMFFFSSPPSIQNLKIPLLEQRIIQPRSWGKRGKISHAKLQVGRQDVYNPVSPPIPITRPPWGELQVYQANLVFDAHLEGIKWVLYHHPYLSFAFFTSLFLFVEICAVIITWVLVLYRSPTVNGIEQSVLIKSEGDELSLNQINHQLLMQPVDDEEHKPLRRPISHGMTQVDDSGSEEEHRAVDDEDEHDGEAETLVIKTEDDEDEDDGVLLGGSETTATGRSAFGSGTLTSRTSRTTDAQSYL</sequence>
<feature type="transmembrane region" description="Helical" evidence="8">
    <location>
        <begin position="74"/>
        <end position="100"/>
    </location>
</feature>
<evidence type="ECO:0000256" key="6">
    <source>
        <dbReference type="ARBA" id="ARBA00023136"/>
    </source>
</evidence>
<keyword evidence="10" id="KW-1185">Reference proteome</keyword>
<evidence type="ECO:0000256" key="5">
    <source>
        <dbReference type="ARBA" id="ARBA00023098"/>
    </source>
</evidence>
<keyword evidence="3" id="KW-0256">Endoplasmic reticulum</keyword>
<feature type="region of interest" description="Disordered" evidence="7">
    <location>
        <begin position="361"/>
        <end position="447"/>
    </location>
</feature>
<keyword evidence="4 8" id="KW-1133">Transmembrane helix</keyword>
<keyword evidence="6 8" id="KW-0472">Membrane</keyword>
<protein>
    <submittedName>
        <fullName evidence="9">Adipose-regulatory protein-domain-containing protein</fullName>
    </submittedName>
</protein>
<evidence type="ECO:0000313" key="10">
    <source>
        <dbReference type="Proteomes" id="UP001153365"/>
    </source>
</evidence>
<dbReference type="CDD" id="cd23995">
    <property type="entry name" value="Seipin_BSCL2_like"/>
    <property type="match status" value="1"/>
</dbReference>
<evidence type="ECO:0000256" key="2">
    <source>
        <dbReference type="ARBA" id="ARBA00022692"/>
    </source>
</evidence>
<feature type="compositionally biased region" description="Low complexity" evidence="7">
    <location>
        <begin position="429"/>
        <end position="441"/>
    </location>
</feature>
<gene>
    <name evidence="9" type="ORF">PPACK8108_LOCUS10362</name>
</gene>
<organism evidence="9 10">
    <name type="scientific">Phakopsora pachyrhizi</name>
    <name type="common">Asian soybean rust disease fungus</name>
    <dbReference type="NCBI Taxonomy" id="170000"/>
    <lineage>
        <taxon>Eukaryota</taxon>
        <taxon>Fungi</taxon>
        <taxon>Dikarya</taxon>
        <taxon>Basidiomycota</taxon>
        <taxon>Pucciniomycotina</taxon>
        <taxon>Pucciniomycetes</taxon>
        <taxon>Pucciniales</taxon>
        <taxon>Phakopsoraceae</taxon>
        <taxon>Phakopsora</taxon>
    </lineage>
</organism>
<dbReference type="PANTHER" id="PTHR21212:SF0">
    <property type="entry name" value="SEIPIN"/>
    <property type="match status" value="1"/>
</dbReference>
<dbReference type="Proteomes" id="UP001153365">
    <property type="component" value="Unassembled WGS sequence"/>
</dbReference>
<evidence type="ECO:0000256" key="8">
    <source>
        <dbReference type="SAM" id="Phobius"/>
    </source>
</evidence>
<dbReference type="GO" id="GO:0005789">
    <property type="term" value="C:endoplasmic reticulum membrane"/>
    <property type="evidence" value="ECO:0007669"/>
    <property type="project" value="UniProtKB-SubCell"/>
</dbReference>
<evidence type="ECO:0000256" key="1">
    <source>
        <dbReference type="ARBA" id="ARBA00004477"/>
    </source>
</evidence>
<proteinExistence type="predicted"/>
<dbReference type="PANTHER" id="PTHR21212">
    <property type="entry name" value="BERNARDINELLI-SEIP CONGENITAL LIPODYSTROPHY 2 HOMOLOG BSCL2 PROTEIN"/>
    <property type="match status" value="1"/>
</dbReference>
<reference evidence="9" key="1">
    <citation type="submission" date="2022-06" db="EMBL/GenBank/DDBJ databases">
        <authorList>
            <consortium name="SYNGENTA / RWTH Aachen University"/>
        </authorList>
    </citation>
    <scope>NUCLEOTIDE SEQUENCE</scope>
</reference>
<evidence type="ECO:0000256" key="4">
    <source>
        <dbReference type="ARBA" id="ARBA00022989"/>
    </source>
</evidence>
<evidence type="ECO:0000256" key="3">
    <source>
        <dbReference type="ARBA" id="ARBA00022824"/>
    </source>
</evidence>
<name>A0AAV0B050_PHAPC</name>
<dbReference type="EMBL" id="CALTRL010002321">
    <property type="protein sequence ID" value="CAH7675368.1"/>
    <property type="molecule type" value="Genomic_DNA"/>
</dbReference>
<comment type="subcellular location">
    <subcellularLocation>
        <location evidence="1">Endoplasmic reticulum membrane</location>
        <topology evidence="1">Multi-pass membrane protein</topology>
    </subcellularLocation>
</comment>
<feature type="transmembrane region" description="Helical" evidence="8">
    <location>
        <begin position="293"/>
        <end position="320"/>
    </location>
</feature>
<keyword evidence="5" id="KW-0443">Lipid metabolism</keyword>
<accession>A0AAV0B050</accession>